<dbReference type="Proteomes" id="UP001347796">
    <property type="component" value="Unassembled WGS sequence"/>
</dbReference>
<organism evidence="1 2">
    <name type="scientific">Patella caerulea</name>
    <name type="common">Rayed Mediterranean limpet</name>
    <dbReference type="NCBI Taxonomy" id="87958"/>
    <lineage>
        <taxon>Eukaryota</taxon>
        <taxon>Metazoa</taxon>
        <taxon>Spiralia</taxon>
        <taxon>Lophotrochozoa</taxon>
        <taxon>Mollusca</taxon>
        <taxon>Gastropoda</taxon>
        <taxon>Patellogastropoda</taxon>
        <taxon>Patelloidea</taxon>
        <taxon>Patellidae</taxon>
        <taxon>Patella</taxon>
    </lineage>
</organism>
<keyword evidence="2" id="KW-1185">Reference proteome</keyword>
<proteinExistence type="predicted"/>
<protein>
    <submittedName>
        <fullName evidence="1">Uncharacterized protein</fullName>
    </submittedName>
</protein>
<dbReference type="EMBL" id="JAZGQO010000005">
    <property type="protein sequence ID" value="KAK6186712.1"/>
    <property type="molecule type" value="Genomic_DNA"/>
</dbReference>
<comment type="caution">
    <text evidence="1">The sequence shown here is derived from an EMBL/GenBank/DDBJ whole genome shotgun (WGS) entry which is preliminary data.</text>
</comment>
<accession>A0AAN8K1N6</accession>
<evidence type="ECO:0000313" key="2">
    <source>
        <dbReference type="Proteomes" id="UP001347796"/>
    </source>
</evidence>
<gene>
    <name evidence="1" type="ORF">SNE40_005993</name>
</gene>
<evidence type="ECO:0000313" key="1">
    <source>
        <dbReference type="EMBL" id="KAK6186712.1"/>
    </source>
</evidence>
<reference evidence="1 2" key="1">
    <citation type="submission" date="2024-01" db="EMBL/GenBank/DDBJ databases">
        <title>The genome of the rayed Mediterranean limpet Patella caerulea (Linnaeus, 1758).</title>
        <authorList>
            <person name="Anh-Thu Weber A."/>
            <person name="Halstead-Nussloch G."/>
        </authorList>
    </citation>
    <scope>NUCLEOTIDE SEQUENCE [LARGE SCALE GENOMIC DNA]</scope>
    <source>
        <strain evidence="1">AATW-2023a</strain>
        <tissue evidence="1">Whole specimen</tissue>
    </source>
</reference>
<name>A0AAN8K1N6_PATCE</name>
<sequence length="104" mass="12166">MNNRVPPGSNEGDVYKILSLVEQTIFYNDGERYTDPMFYFAAEKVYQNKLRELETKCYKQLTEMELREQIRKEAEEQDGILVTFAKGIQITTTKVKKLFKGDSN</sequence>
<dbReference type="AlphaFoldDB" id="A0AAN8K1N6"/>